<comment type="similarity">
    <text evidence="1">Belongs to the ataxin-10 family.</text>
</comment>
<evidence type="ECO:0000256" key="1">
    <source>
        <dbReference type="ARBA" id="ARBA00008384"/>
    </source>
</evidence>
<comment type="function">
    <text evidence="4">May play a role in the regulation of cytokinesis.</text>
</comment>
<reference evidence="8 9" key="1">
    <citation type="submission" date="2021-02" db="EMBL/GenBank/DDBJ databases">
        <title>Variation within the Batrachochytrium salamandrivorans European outbreak.</title>
        <authorList>
            <person name="Kelly M."/>
            <person name="Pasmans F."/>
            <person name="Shea T.P."/>
            <person name="Munoz J.F."/>
            <person name="Carranza S."/>
            <person name="Cuomo C.A."/>
            <person name="Martel A."/>
        </authorList>
    </citation>
    <scope>NUCLEOTIDE SEQUENCE [LARGE SCALE GENOMIC DNA]</scope>
    <source>
        <strain evidence="8 9">AMFP18/2</strain>
    </source>
</reference>
<dbReference type="PANTHER" id="PTHR13255">
    <property type="entry name" value="ATAXIN-10"/>
    <property type="match status" value="1"/>
</dbReference>
<keyword evidence="3" id="KW-0131">Cell cycle</keyword>
<keyword evidence="2" id="KW-0132">Cell division</keyword>
<dbReference type="Gene3D" id="1.25.10.10">
    <property type="entry name" value="Leucine-rich Repeat Variant"/>
    <property type="match status" value="2"/>
</dbReference>
<evidence type="ECO:0000256" key="2">
    <source>
        <dbReference type="ARBA" id="ARBA00022618"/>
    </source>
</evidence>
<dbReference type="Pfam" id="PF09759">
    <property type="entry name" value="Atx10homo_assoc"/>
    <property type="match status" value="1"/>
</dbReference>
<evidence type="ECO:0000313" key="8">
    <source>
        <dbReference type="EMBL" id="KAH6586104.1"/>
    </source>
</evidence>
<proteinExistence type="inferred from homology"/>
<dbReference type="InterPro" id="IPR019156">
    <property type="entry name" value="Ataxin-10_domain"/>
</dbReference>
<organism evidence="8 9">
    <name type="scientific">Batrachochytrium salamandrivorans</name>
    <dbReference type="NCBI Taxonomy" id="1357716"/>
    <lineage>
        <taxon>Eukaryota</taxon>
        <taxon>Fungi</taxon>
        <taxon>Fungi incertae sedis</taxon>
        <taxon>Chytridiomycota</taxon>
        <taxon>Chytridiomycota incertae sedis</taxon>
        <taxon>Chytridiomycetes</taxon>
        <taxon>Rhizophydiales</taxon>
        <taxon>Rhizophydiales incertae sedis</taxon>
        <taxon>Batrachochytrium</taxon>
    </lineage>
</organism>
<evidence type="ECO:0000313" key="9">
    <source>
        <dbReference type="Proteomes" id="UP001648503"/>
    </source>
</evidence>
<evidence type="ECO:0000259" key="7">
    <source>
        <dbReference type="Pfam" id="PF09759"/>
    </source>
</evidence>
<dbReference type="PANTHER" id="PTHR13255:SF0">
    <property type="entry name" value="ATAXIN-10"/>
    <property type="match status" value="1"/>
</dbReference>
<comment type="caution">
    <text evidence="8">The sequence shown here is derived from an EMBL/GenBank/DDBJ whole genome shotgun (WGS) entry which is preliminary data.</text>
</comment>
<feature type="domain" description="Ataxin-10" evidence="7">
    <location>
        <begin position="410"/>
        <end position="507"/>
    </location>
</feature>
<dbReference type="InterPro" id="IPR016024">
    <property type="entry name" value="ARM-type_fold"/>
</dbReference>
<keyword evidence="9" id="KW-1185">Reference proteome</keyword>
<evidence type="ECO:0000256" key="5">
    <source>
        <dbReference type="ARBA" id="ARBA00044801"/>
    </source>
</evidence>
<sequence length="511" mass="57350">MTSLQVFVELLLRHVQLSTSSDEESRLSSDQGTVVPQCILWLAQVNERLAQSPNYRRLPVAIDRRVWKLYHAQLAQCCTVLREQVSWERASTIYLQLLRKLFEWMRNICADSPDNQWIACDIMVHIGVSDILLELLNWRNKASEHTERKEATKTINMGIQALANMCTASTPVQDIVWPYFMEESNLLSLFLLFAEPDSIHSALVWIHNCTSNNPANSQRFVDSTTGADAVATLLNFFSDENDTYTASFELCYACIRNLLISDLAPIIWASLEKVDNECMSNSHVAILKALDGMVDSSNSGLEIHLPLTSKLLVGVLTQTTARLVLLLDTPDPQLDPTMQHFSTFLVLILQYIGIASLTASVDEISSWLEEGIAKSLIDLLHGVSKLQPILFSRTVQQTQNSQSNIFFMIRCDIMKVIANITFSSRRAQDEIRECDGIPMVLSNCVVDDLNPYLREYGLFAVRNLTQGNKTNQDLIASLDKGKVVPSAMLAEMGVEATIDADTGKLQFRPLE</sequence>
<name>A0ABQ8EVU4_9FUNG</name>
<dbReference type="SUPFAM" id="SSF48371">
    <property type="entry name" value="ARM repeat"/>
    <property type="match status" value="1"/>
</dbReference>
<accession>A0ABQ8EVU4</accession>
<protein>
    <recommendedName>
        <fullName evidence="5">Ataxin-10 homolog</fullName>
    </recommendedName>
    <alternativeName>
        <fullName evidence="6">Copper transport protein 86</fullName>
    </alternativeName>
</protein>
<evidence type="ECO:0000256" key="3">
    <source>
        <dbReference type="ARBA" id="ARBA00023306"/>
    </source>
</evidence>
<dbReference type="Proteomes" id="UP001648503">
    <property type="component" value="Unassembled WGS sequence"/>
</dbReference>
<evidence type="ECO:0000256" key="4">
    <source>
        <dbReference type="ARBA" id="ARBA00044746"/>
    </source>
</evidence>
<dbReference type="InterPro" id="IPR011989">
    <property type="entry name" value="ARM-like"/>
</dbReference>
<gene>
    <name evidence="8" type="ORF">BASA50_000809</name>
</gene>
<dbReference type="InterPro" id="IPR051374">
    <property type="entry name" value="Ataxin-10/CTR86_families"/>
</dbReference>
<dbReference type="EMBL" id="JAFCIX010000576">
    <property type="protein sequence ID" value="KAH6586104.1"/>
    <property type="molecule type" value="Genomic_DNA"/>
</dbReference>
<evidence type="ECO:0000256" key="6">
    <source>
        <dbReference type="ARBA" id="ARBA00044805"/>
    </source>
</evidence>